<dbReference type="RefSeq" id="WP_009135830.1">
    <property type="nucleotide sequence ID" value="NZ_JH594596.1"/>
</dbReference>
<protein>
    <recommendedName>
        <fullName evidence="5">DUF4241 domain-containing protein</fullName>
    </recommendedName>
</protein>
<name>H1DEJ6_9BACT</name>
<evidence type="ECO:0008006" key="5">
    <source>
        <dbReference type="Google" id="ProtNLM"/>
    </source>
</evidence>
<dbReference type="Pfam" id="PF24880">
    <property type="entry name" value="DUF7738"/>
    <property type="match status" value="1"/>
</dbReference>
<dbReference type="STRING" id="742817.HMPREF9449_00682"/>
<dbReference type="InterPro" id="IPR025675">
    <property type="entry name" value="Imm5"/>
</dbReference>
<dbReference type="InterPro" id="IPR036170">
    <property type="entry name" value="YezG-like_sf"/>
</dbReference>
<dbReference type="EMBL" id="ADMC01000008">
    <property type="protein sequence ID" value="EHP49896.1"/>
    <property type="molecule type" value="Genomic_DNA"/>
</dbReference>
<feature type="domain" description="DUF7738" evidence="2">
    <location>
        <begin position="627"/>
        <end position="742"/>
    </location>
</feature>
<dbReference type="Pfam" id="PF14423">
    <property type="entry name" value="Imm5"/>
    <property type="match status" value="1"/>
</dbReference>
<dbReference type="SUPFAM" id="SSF160424">
    <property type="entry name" value="BH3703-like"/>
    <property type="match status" value="1"/>
</dbReference>
<dbReference type="eggNOG" id="ENOG5033I8J">
    <property type="taxonomic scope" value="Bacteria"/>
</dbReference>
<evidence type="ECO:0000259" key="2">
    <source>
        <dbReference type="Pfam" id="PF24880"/>
    </source>
</evidence>
<organism evidence="3 4">
    <name type="scientific">Odoribacter laneus YIT 12061</name>
    <dbReference type="NCBI Taxonomy" id="742817"/>
    <lineage>
        <taxon>Bacteria</taxon>
        <taxon>Pseudomonadati</taxon>
        <taxon>Bacteroidota</taxon>
        <taxon>Bacteroidia</taxon>
        <taxon>Bacteroidales</taxon>
        <taxon>Odoribacteraceae</taxon>
        <taxon>Odoribacter</taxon>
    </lineage>
</organism>
<comment type="caution">
    <text evidence="3">The sequence shown here is derived from an EMBL/GenBank/DDBJ whole genome shotgun (WGS) entry which is preliminary data.</text>
</comment>
<dbReference type="HOGENOM" id="CLU_305397_0_0_10"/>
<proteinExistence type="predicted"/>
<dbReference type="Pfam" id="PF14025">
    <property type="entry name" value="DUF4241"/>
    <property type="match status" value="1"/>
</dbReference>
<dbReference type="GeneID" id="98070635"/>
<keyword evidence="4" id="KW-1185">Reference proteome</keyword>
<dbReference type="InterPro" id="IPR056640">
    <property type="entry name" value="DUF7738"/>
</dbReference>
<reference evidence="3 4" key="1">
    <citation type="submission" date="2012-01" db="EMBL/GenBank/DDBJ databases">
        <title>The Genome Sequence of Odoribacter laneus YIT 12061.</title>
        <authorList>
            <consortium name="The Broad Institute Genome Sequencing Platform"/>
            <person name="Earl A."/>
            <person name="Ward D."/>
            <person name="Feldgarden M."/>
            <person name="Gevers D."/>
            <person name="Morotomi M."/>
            <person name="Young S.K."/>
            <person name="Zeng Q."/>
            <person name="Gargeya S."/>
            <person name="Fitzgerald M."/>
            <person name="Haas B."/>
            <person name="Abouelleil A."/>
            <person name="Alvarado L."/>
            <person name="Arachchi H.M."/>
            <person name="Berlin A."/>
            <person name="Chapman S.B."/>
            <person name="Gearin G."/>
            <person name="Goldberg J."/>
            <person name="Griggs A."/>
            <person name="Gujja S."/>
            <person name="Hansen M."/>
            <person name="Heiman D."/>
            <person name="Howarth C."/>
            <person name="Larimer J."/>
            <person name="Lui A."/>
            <person name="MacDonald P.J.P."/>
            <person name="McCowen C."/>
            <person name="Montmayeur A."/>
            <person name="Murphy C."/>
            <person name="Neiman D."/>
            <person name="Pearson M."/>
            <person name="Priest M."/>
            <person name="Roberts A."/>
            <person name="Saif S."/>
            <person name="Shea T."/>
            <person name="Sisk P."/>
            <person name="Stolte C."/>
            <person name="Sykes S."/>
            <person name="Wortman J."/>
            <person name="Nusbaum C."/>
            <person name="Birren B."/>
        </authorList>
    </citation>
    <scope>NUCLEOTIDE SEQUENCE [LARGE SCALE GENOMIC DNA]</scope>
    <source>
        <strain evidence="3 4">YIT 12061</strain>
    </source>
</reference>
<dbReference type="InterPro" id="IPR025335">
    <property type="entry name" value="DUF4241"/>
</dbReference>
<dbReference type="PATRIC" id="fig|742817.3.peg.731"/>
<sequence length="971" mass="109581">MASPGYFNKFFAPGGDMQDYVHLLNIGQLSLPSGRLIAADPLVGLSRDTPPFTRTVPAGEYEVVLCILSDDPRKSYGEYAAARICFTNRPAVRFEQALTGTEDPEEVQAGESFGFPVDTGLACFCDPRVCAALCDFEEQMQQEKPDSDLYNDLWCDLLEENARRYPDYQSDSGNWLNFQIPGTDYHLPLFQSGYGDGCYSTYWGLDEEGSICQAIIEFIGLEDEYHTILRKQARKTFQPDGQQANGKERMASRMAALRGIVQQHPEGHLPLANRVELYRHIGNPVVVQRILCECCKKVYPLWEQYVCKEQSFLCLLRAANDFLYRPQGDPGERRATQEKLVSQARQLSNYATYYGENARSITAYAIVKLCYSILCRAEDVLLWEDEEYEGEDDTDSNYFDPDALPPDFIAELAYVGQPGAAGTATAPLRREYWLWFLDMAETLYNHPQQEYLTLPEPAPEPGKTLFTRRQSYMDGSYPLRPLTEMIRTIQEHLQGAGWDKTEVTINIFGGISLFLSVEKGTEKQLVPAPDKLYNLAANLRKQMYNRCPAEGAWMECLLTLTPRGDFTLSLNYDDKEALSREQSLDTFAASFKEFPRSRLFTPAWWQNLLSYDTAYLLSAAEKAAMLQIHIDGNVLSVNNVPLEFPLSPNALVRLLGEERLAKGYSTAKDYDGNPVEYNRTSFLLWNDAGIMAGRDDEDYNRISALYLQLLERTETDTSVPLPEHPFSGTFSLDGLPVRYEEENTVRSGRFEITFSASAKGYVEIACPSARCHQFPGHHYRTLLQENRRLTLDDKEHIRALEKAEAQGKEYHPGISNKKLLLQLSKDYLVHAFTALSAGYAGGKSEKYLRSILLGPLAEAVLKRYEYRKIAVTDLLPVVSAFILLNLDPRDFGKFTDRLKASGVRDFVTDTLIRYKLPGWEIADTTVFPEWKARLTDTLSSGKTVAPGAEESPGGCDALIISHAILKIKNKP</sequence>
<accession>H1DEJ6</accession>
<feature type="domain" description="Immunity protein Imm5" evidence="1">
    <location>
        <begin position="257"/>
        <end position="440"/>
    </location>
</feature>
<gene>
    <name evidence="3" type="ORF">HMPREF9449_00682</name>
</gene>
<evidence type="ECO:0000259" key="1">
    <source>
        <dbReference type="Pfam" id="PF14423"/>
    </source>
</evidence>
<evidence type="ECO:0000313" key="4">
    <source>
        <dbReference type="Proteomes" id="UP000004892"/>
    </source>
</evidence>
<evidence type="ECO:0000313" key="3">
    <source>
        <dbReference type="EMBL" id="EHP49896.1"/>
    </source>
</evidence>
<dbReference type="Proteomes" id="UP000004892">
    <property type="component" value="Unassembled WGS sequence"/>
</dbReference>
<dbReference type="AlphaFoldDB" id="H1DEJ6"/>